<accession>D8LE75</accession>
<keyword evidence="2" id="KW-1185">Reference proteome</keyword>
<dbReference type="InParanoid" id="D8LE75"/>
<evidence type="ECO:0000313" key="2">
    <source>
        <dbReference type="Proteomes" id="UP000002630"/>
    </source>
</evidence>
<dbReference type="EMBL" id="FN649760">
    <property type="protein sequence ID" value="CBN74149.1"/>
    <property type="molecule type" value="Genomic_DNA"/>
</dbReference>
<reference evidence="1 2" key="1">
    <citation type="journal article" date="2010" name="Nature">
        <title>The Ectocarpus genome and the independent evolution of multicellularity in brown algae.</title>
        <authorList>
            <person name="Cock J.M."/>
            <person name="Sterck L."/>
            <person name="Rouze P."/>
            <person name="Scornet D."/>
            <person name="Allen A.E."/>
            <person name="Amoutzias G."/>
            <person name="Anthouard V."/>
            <person name="Artiguenave F."/>
            <person name="Aury J.M."/>
            <person name="Badger J.H."/>
            <person name="Beszteri B."/>
            <person name="Billiau K."/>
            <person name="Bonnet E."/>
            <person name="Bothwell J.H."/>
            <person name="Bowler C."/>
            <person name="Boyen C."/>
            <person name="Brownlee C."/>
            <person name="Carrano C.J."/>
            <person name="Charrier B."/>
            <person name="Cho G.Y."/>
            <person name="Coelho S.M."/>
            <person name="Collen J."/>
            <person name="Corre E."/>
            <person name="Da Silva C."/>
            <person name="Delage L."/>
            <person name="Delaroque N."/>
            <person name="Dittami S.M."/>
            <person name="Doulbeau S."/>
            <person name="Elias M."/>
            <person name="Farnham G."/>
            <person name="Gachon C.M."/>
            <person name="Gschloessl B."/>
            <person name="Heesch S."/>
            <person name="Jabbari K."/>
            <person name="Jubin C."/>
            <person name="Kawai H."/>
            <person name="Kimura K."/>
            <person name="Kloareg B."/>
            <person name="Kupper F.C."/>
            <person name="Lang D."/>
            <person name="Le Bail A."/>
            <person name="Leblanc C."/>
            <person name="Lerouge P."/>
            <person name="Lohr M."/>
            <person name="Lopez P.J."/>
            <person name="Martens C."/>
            <person name="Maumus F."/>
            <person name="Michel G."/>
            <person name="Miranda-Saavedra D."/>
            <person name="Morales J."/>
            <person name="Moreau H."/>
            <person name="Motomura T."/>
            <person name="Nagasato C."/>
            <person name="Napoli C.A."/>
            <person name="Nelson D.R."/>
            <person name="Nyvall-Collen P."/>
            <person name="Peters A.F."/>
            <person name="Pommier C."/>
            <person name="Potin P."/>
            <person name="Poulain J."/>
            <person name="Quesneville H."/>
            <person name="Read B."/>
            <person name="Rensing S.A."/>
            <person name="Ritter A."/>
            <person name="Rousvoal S."/>
            <person name="Samanta M."/>
            <person name="Samson G."/>
            <person name="Schroeder D.C."/>
            <person name="Segurens B."/>
            <person name="Strittmatter M."/>
            <person name="Tonon T."/>
            <person name="Tregear J.W."/>
            <person name="Valentin K."/>
            <person name="von Dassow P."/>
            <person name="Yamagishi T."/>
            <person name="Van de Peer Y."/>
            <person name="Wincker P."/>
        </authorList>
    </citation>
    <scope>NUCLEOTIDE SEQUENCE [LARGE SCALE GENOMIC DNA]</scope>
    <source>
        <strain evidence="2">Ec32 / CCAP1310/4</strain>
    </source>
</reference>
<name>D8LE75_ECTSI</name>
<evidence type="ECO:0000313" key="1">
    <source>
        <dbReference type="EMBL" id="CBN74149.1"/>
    </source>
</evidence>
<dbReference type="AlphaFoldDB" id="D8LE75"/>
<dbReference type="OrthoDB" id="190448at2759"/>
<dbReference type="Proteomes" id="UP000002630">
    <property type="component" value="Unassembled WGS sequence"/>
</dbReference>
<gene>
    <name evidence="1" type="ORF">Esi_0013_0059</name>
</gene>
<sequence length="211" mass="24984">MLQRSLGAETDSKVYEKNLHDTMAEFPELRKQRKIDYYRVFKLMDEKDNARERRRKVFEYFNGAISRQNNFQTGEIYEVSRELLMLVDEFRELLDRLFSWCDLCLPGNDQAFAESHRQKIQKFQVQIVQEMKRSNSARSQEVDGGNLEAWEKAHHDLLTSQEANAYLQMGRSWEQILESLLLLYNYWKVNLKDDNIVFGDAGKSTGNDYFA</sequence>
<protein>
    <submittedName>
        <fullName evidence="1">Uncharacterized protein</fullName>
    </submittedName>
</protein>
<organism evidence="1 2">
    <name type="scientific">Ectocarpus siliculosus</name>
    <name type="common">Brown alga</name>
    <name type="synonym">Conferva siliculosa</name>
    <dbReference type="NCBI Taxonomy" id="2880"/>
    <lineage>
        <taxon>Eukaryota</taxon>
        <taxon>Sar</taxon>
        <taxon>Stramenopiles</taxon>
        <taxon>Ochrophyta</taxon>
        <taxon>PX clade</taxon>
        <taxon>Phaeophyceae</taxon>
        <taxon>Ectocarpales</taxon>
        <taxon>Ectocarpaceae</taxon>
        <taxon>Ectocarpus</taxon>
    </lineage>
</organism>
<proteinExistence type="predicted"/>